<evidence type="ECO:0000313" key="6">
    <source>
        <dbReference type="Proteomes" id="UP001201262"/>
    </source>
</evidence>
<evidence type="ECO:0000256" key="1">
    <source>
        <dbReference type="ARBA" id="ARBA00005466"/>
    </source>
</evidence>
<organism evidence="5 6">
    <name type="scientific">Talaromyces proteolyticus</name>
    <dbReference type="NCBI Taxonomy" id="1131652"/>
    <lineage>
        <taxon>Eukaryota</taxon>
        <taxon>Fungi</taxon>
        <taxon>Dikarya</taxon>
        <taxon>Ascomycota</taxon>
        <taxon>Pezizomycotina</taxon>
        <taxon>Eurotiomycetes</taxon>
        <taxon>Eurotiomycetidae</taxon>
        <taxon>Eurotiales</taxon>
        <taxon>Trichocomaceae</taxon>
        <taxon>Talaromyces</taxon>
        <taxon>Talaromyces sect. Bacilispori</taxon>
    </lineage>
</organism>
<evidence type="ECO:0000256" key="2">
    <source>
        <dbReference type="ARBA" id="ARBA00023002"/>
    </source>
</evidence>
<feature type="domain" description="FAD-binding PCMH-type" evidence="4">
    <location>
        <begin position="128"/>
        <end position="311"/>
    </location>
</feature>
<accession>A0AAD4KN30</accession>
<proteinExistence type="inferred from homology"/>
<keyword evidence="6" id="KW-1185">Reference proteome</keyword>
<dbReference type="RefSeq" id="XP_046070782.1">
    <property type="nucleotide sequence ID" value="XM_046211564.1"/>
</dbReference>
<evidence type="ECO:0000313" key="5">
    <source>
        <dbReference type="EMBL" id="KAH8695640.1"/>
    </source>
</evidence>
<dbReference type="Gene3D" id="3.30.465.10">
    <property type="match status" value="2"/>
</dbReference>
<evidence type="ECO:0000256" key="3">
    <source>
        <dbReference type="SAM" id="SignalP"/>
    </source>
</evidence>
<keyword evidence="3" id="KW-0732">Signal</keyword>
<comment type="caution">
    <text evidence="5">The sequence shown here is derived from an EMBL/GenBank/DDBJ whole genome shotgun (WGS) entry which is preliminary data.</text>
</comment>
<feature type="signal peptide" evidence="3">
    <location>
        <begin position="1"/>
        <end position="19"/>
    </location>
</feature>
<gene>
    <name evidence="5" type="ORF">BGW36DRAFT_299780</name>
</gene>
<dbReference type="InterPro" id="IPR012951">
    <property type="entry name" value="BBE"/>
</dbReference>
<dbReference type="GeneID" id="70241851"/>
<dbReference type="InterPro" id="IPR016169">
    <property type="entry name" value="FAD-bd_PCMH_sub2"/>
</dbReference>
<feature type="chain" id="PRO_5042284633" evidence="3">
    <location>
        <begin position="20"/>
        <end position="591"/>
    </location>
</feature>
<dbReference type="EMBL" id="JAJTJA010000008">
    <property type="protein sequence ID" value="KAH8695640.1"/>
    <property type="molecule type" value="Genomic_DNA"/>
</dbReference>
<dbReference type="AlphaFoldDB" id="A0AAD4KN30"/>
<evidence type="ECO:0000259" key="4">
    <source>
        <dbReference type="PROSITE" id="PS51387"/>
    </source>
</evidence>
<sequence>MLQISWPGVVFGLLTSTSATPYPKPNNPGYNCTPGQSCWPSNDEWESFNSSLSGNLYRTVPLAASCYYNSPHYDLSSCEVVAENYTINQERTTVYGASSILNWESCLSQTCALDPLNPSEVVSEECYLGRLSSLYVDAREASHVVTAVKFAKTHNIRVSIKNTGHDYFGRANTPNTLAIWTHNMKNMTYHSNFTAYNCPVSNGKDIGEIGAGAQAADVYAYFQNFNMDVTGGNEGSVGLAGGFGQGGGHGVFGPSHGLMVDNAVEFDVVTADSQFRTINQCNDPELFWAMRGGGGGSFAILTSYRFQLHPAVKLNVYSFIARFTTQGNETANYPALEKILTQHAAYQPVWSHNNISGHAYYWPNQTAIYLVLPSNNETALKALTSEFSSFLTNQTDIHVIESTYTTYPTYTDFLTLTNAIAKQLTRGGMFEILASRLIPKTLFESNSTITDLVDAVIQGMRLSQKIIPGETSMAQIIMTTPVNHQNGDTTSVNPAWRTALWHTIMSGGWYEALSVSTEAELVESFLETIEPLKELTPGGGSYFNEGHYLEPEWQETFFGSNYPELLQVKKKYDPTHFFDCWKCVGWEGPSE</sequence>
<dbReference type="InterPro" id="IPR016166">
    <property type="entry name" value="FAD-bd_PCMH"/>
</dbReference>
<dbReference type="PROSITE" id="PS51387">
    <property type="entry name" value="FAD_PCMH"/>
    <property type="match status" value="1"/>
</dbReference>
<dbReference type="Proteomes" id="UP001201262">
    <property type="component" value="Unassembled WGS sequence"/>
</dbReference>
<protein>
    <submittedName>
        <fullName evidence="5">Isoamyl alcohol oxidase</fullName>
    </submittedName>
</protein>
<comment type="similarity">
    <text evidence="1">Belongs to the oxygen-dependent FAD-linked oxidoreductase family.</text>
</comment>
<name>A0AAD4KN30_9EURO</name>
<dbReference type="Pfam" id="PF08031">
    <property type="entry name" value="BBE"/>
    <property type="match status" value="1"/>
</dbReference>
<dbReference type="PANTHER" id="PTHR13878:SF91">
    <property type="entry name" value="FAD BINDING DOMAIN PROTEIN (AFU_ORTHOLOGUE AFUA_6G12070)-RELATED"/>
    <property type="match status" value="1"/>
</dbReference>
<dbReference type="GO" id="GO:0071949">
    <property type="term" value="F:FAD binding"/>
    <property type="evidence" value="ECO:0007669"/>
    <property type="project" value="InterPro"/>
</dbReference>
<dbReference type="Pfam" id="PF01565">
    <property type="entry name" value="FAD_binding_4"/>
    <property type="match status" value="1"/>
</dbReference>
<dbReference type="SUPFAM" id="SSF56176">
    <property type="entry name" value="FAD-binding/transporter-associated domain-like"/>
    <property type="match status" value="1"/>
</dbReference>
<dbReference type="InterPro" id="IPR050432">
    <property type="entry name" value="FAD-linked_Oxidoreductases_BP"/>
</dbReference>
<reference evidence="5" key="1">
    <citation type="submission" date="2021-12" db="EMBL/GenBank/DDBJ databases">
        <title>Convergent genome expansion in fungi linked to evolution of root-endophyte symbiosis.</title>
        <authorList>
            <consortium name="DOE Joint Genome Institute"/>
            <person name="Ke Y.-H."/>
            <person name="Bonito G."/>
            <person name="Liao H.-L."/>
            <person name="Looney B."/>
            <person name="Rojas-Flechas A."/>
            <person name="Nash J."/>
            <person name="Hameed K."/>
            <person name="Schadt C."/>
            <person name="Martin F."/>
            <person name="Crous P.W."/>
            <person name="Miettinen O."/>
            <person name="Magnuson J.K."/>
            <person name="Labbe J."/>
            <person name="Jacobson D."/>
            <person name="Doktycz M.J."/>
            <person name="Veneault-Fourrey C."/>
            <person name="Kuo A."/>
            <person name="Mondo S."/>
            <person name="Calhoun S."/>
            <person name="Riley R."/>
            <person name="Ohm R."/>
            <person name="LaButti K."/>
            <person name="Andreopoulos B."/>
            <person name="Pangilinan J."/>
            <person name="Nolan M."/>
            <person name="Tritt A."/>
            <person name="Clum A."/>
            <person name="Lipzen A."/>
            <person name="Daum C."/>
            <person name="Barry K."/>
            <person name="Grigoriev I.V."/>
            <person name="Vilgalys R."/>
        </authorList>
    </citation>
    <scope>NUCLEOTIDE SEQUENCE</scope>
    <source>
        <strain evidence="5">PMI_201</strain>
    </source>
</reference>
<dbReference type="GO" id="GO:0016491">
    <property type="term" value="F:oxidoreductase activity"/>
    <property type="evidence" value="ECO:0007669"/>
    <property type="project" value="UniProtKB-KW"/>
</dbReference>
<keyword evidence="2" id="KW-0560">Oxidoreductase</keyword>
<dbReference type="InterPro" id="IPR006094">
    <property type="entry name" value="Oxid_FAD_bind_N"/>
</dbReference>
<dbReference type="PANTHER" id="PTHR13878">
    <property type="entry name" value="GULONOLACTONE OXIDASE"/>
    <property type="match status" value="1"/>
</dbReference>
<dbReference type="InterPro" id="IPR036318">
    <property type="entry name" value="FAD-bd_PCMH-like_sf"/>
</dbReference>